<dbReference type="OrthoDB" id="668456at2759"/>
<organism evidence="2 3">
    <name type="scientific">Actinidia rufa</name>
    <dbReference type="NCBI Taxonomy" id="165716"/>
    <lineage>
        <taxon>Eukaryota</taxon>
        <taxon>Viridiplantae</taxon>
        <taxon>Streptophyta</taxon>
        <taxon>Embryophyta</taxon>
        <taxon>Tracheophyta</taxon>
        <taxon>Spermatophyta</taxon>
        <taxon>Magnoliopsida</taxon>
        <taxon>eudicotyledons</taxon>
        <taxon>Gunneridae</taxon>
        <taxon>Pentapetalae</taxon>
        <taxon>asterids</taxon>
        <taxon>Ericales</taxon>
        <taxon>Actinidiaceae</taxon>
        <taxon>Actinidia</taxon>
    </lineage>
</organism>
<dbReference type="Proteomes" id="UP000585474">
    <property type="component" value="Unassembled WGS sequence"/>
</dbReference>
<reference evidence="2 3" key="1">
    <citation type="submission" date="2019-07" db="EMBL/GenBank/DDBJ databases">
        <title>De Novo Assembly of kiwifruit Actinidia rufa.</title>
        <authorList>
            <person name="Sugita-Konishi S."/>
            <person name="Sato K."/>
            <person name="Mori E."/>
            <person name="Abe Y."/>
            <person name="Kisaki G."/>
            <person name="Hamano K."/>
            <person name="Suezawa K."/>
            <person name="Otani M."/>
            <person name="Fukuda T."/>
            <person name="Manabe T."/>
            <person name="Gomi K."/>
            <person name="Tabuchi M."/>
            <person name="Akimitsu K."/>
            <person name="Kataoka I."/>
        </authorList>
    </citation>
    <scope>NUCLEOTIDE SEQUENCE [LARGE SCALE GENOMIC DNA]</scope>
    <source>
        <strain evidence="3">cv. Fuchu</strain>
    </source>
</reference>
<evidence type="ECO:0000313" key="2">
    <source>
        <dbReference type="EMBL" id="GFY96577.1"/>
    </source>
</evidence>
<feature type="compositionally biased region" description="Basic and acidic residues" evidence="1">
    <location>
        <begin position="63"/>
        <end position="81"/>
    </location>
</feature>
<feature type="compositionally biased region" description="Low complexity" evidence="1">
    <location>
        <begin position="114"/>
        <end position="129"/>
    </location>
</feature>
<feature type="compositionally biased region" description="Pro residues" evidence="1">
    <location>
        <begin position="139"/>
        <end position="148"/>
    </location>
</feature>
<dbReference type="PANTHER" id="PTHR33623">
    <property type="entry name" value="OS04G0572500 PROTEIN"/>
    <property type="match status" value="1"/>
</dbReference>
<sequence length="394" mass="43383">MVSFGFQGFQNAFVEVSRFEAETAVAEASDAEGLSVGRSEFVFIQWLPIVSAEAVLYNSPIPPRERPQNQRFESKKEASQEQIDQHFEYEVGVSASVGGGHQRRQPPPVRRPSGRGPTRRSNGGRRSNTCSKIEKNPSLSPPFSPPAFSPSAVTTTTATDSNRSTNSKSESNSSSDGAFTSDYLLCSSGNSETSIENDVVKGEKRLPEEAVSKRIGVIVGDDSIGATITNSKNKWPIEEEKEQFSPVSVLDVPFEEDEDEVSSPSLAGSPVWKIRIMIRYSGRSPPPPSLGTKLKLMQKIRRLENLAQLQPVDLENQFSLPEIFTDESTESPSPLKLCSNPIQDNIPSDAKEKEIDAKRTALDLLELIKATFPSGSFETKSENLLLDLFRERDL</sequence>
<protein>
    <submittedName>
        <fullName evidence="2">Uncharacterized protein</fullName>
    </submittedName>
</protein>
<evidence type="ECO:0000313" key="3">
    <source>
        <dbReference type="Proteomes" id="UP000585474"/>
    </source>
</evidence>
<feature type="compositionally biased region" description="Low complexity" evidence="1">
    <location>
        <begin position="149"/>
        <end position="175"/>
    </location>
</feature>
<name>A0A7J0FFB4_9ERIC</name>
<dbReference type="AlphaFoldDB" id="A0A7J0FFB4"/>
<feature type="region of interest" description="Disordered" evidence="1">
    <location>
        <begin position="95"/>
        <end position="178"/>
    </location>
</feature>
<evidence type="ECO:0000256" key="1">
    <source>
        <dbReference type="SAM" id="MobiDB-lite"/>
    </source>
</evidence>
<dbReference type="PANTHER" id="PTHR33623:SF4">
    <property type="entry name" value="DUF4378 DOMAIN-CONTAINING PROTEIN"/>
    <property type="match status" value="1"/>
</dbReference>
<proteinExistence type="predicted"/>
<keyword evidence="3" id="KW-1185">Reference proteome</keyword>
<feature type="region of interest" description="Disordered" evidence="1">
    <location>
        <begin position="59"/>
        <end position="81"/>
    </location>
</feature>
<dbReference type="EMBL" id="BJWL01000011">
    <property type="protein sequence ID" value="GFY96577.1"/>
    <property type="molecule type" value="Genomic_DNA"/>
</dbReference>
<comment type="caution">
    <text evidence="2">The sequence shown here is derived from an EMBL/GenBank/DDBJ whole genome shotgun (WGS) entry which is preliminary data.</text>
</comment>
<accession>A0A7J0FFB4</accession>
<gene>
    <name evidence="2" type="ORF">Acr_11g0008830</name>
</gene>